<dbReference type="OrthoDB" id="671687at2759"/>
<dbReference type="SUPFAM" id="SSF50249">
    <property type="entry name" value="Nucleic acid-binding proteins"/>
    <property type="match status" value="1"/>
</dbReference>
<keyword evidence="2" id="KW-1185">Reference proteome</keyword>
<evidence type="ECO:0000313" key="2">
    <source>
        <dbReference type="Proteomes" id="UP000634136"/>
    </source>
</evidence>
<dbReference type="GO" id="GO:0003677">
    <property type="term" value="F:DNA binding"/>
    <property type="evidence" value="ECO:0007669"/>
    <property type="project" value="UniProtKB-KW"/>
</dbReference>
<comment type="caution">
    <text evidence="1">The sequence shown here is derived from an EMBL/GenBank/DDBJ whole genome shotgun (WGS) entry which is preliminary data.</text>
</comment>
<dbReference type="InterPro" id="IPR012340">
    <property type="entry name" value="NA-bd_OB-fold"/>
</dbReference>
<sequence>MVLIIVHSSMQGYKIGAHVRSAFVVKIVSVLKEADIFQRFQPGYFSWRTRLTITLWGTFVDQIVGFMSKHSEGPIVIAIQYCKIKDYNGSKTLSNSMYASQMFINSNIPEILEFHNCLRPEETTSPINPDIHNSGVPASPLEVAFSYLSLSTTQDLFLAGDSSLLLILVSVLQINSDRGWFYDSCSRYKIDLMVLDHSGTANITVFDRDTFNILGITTMDLRKENLQV</sequence>
<accession>A0A834WTB7</accession>
<evidence type="ECO:0000313" key="1">
    <source>
        <dbReference type="EMBL" id="KAF7831934.1"/>
    </source>
</evidence>
<dbReference type="AlphaFoldDB" id="A0A834WTB7"/>
<proteinExistence type="predicted"/>
<gene>
    <name evidence="1" type="ORF">G2W53_014267</name>
</gene>
<reference evidence="1" key="1">
    <citation type="submission" date="2020-09" db="EMBL/GenBank/DDBJ databases">
        <title>Genome-Enabled Discovery of Anthraquinone Biosynthesis in Senna tora.</title>
        <authorList>
            <person name="Kang S.-H."/>
            <person name="Pandey R.P."/>
            <person name="Lee C.-M."/>
            <person name="Sim J.-S."/>
            <person name="Jeong J.-T."/>
            <person name="Choi B.-S."/>
            <person name="Jung M."/>
            <person name="Ginzburg D."/>
            <person name="Zhao K."/>
            <person name="Won S.Y."/>
            <person name="Oh T.-J."/>
            <person name="Yu Y."/>
            <person name="Kim N.-H."/>
            <person name="Lee O.R."/>
            <person name="Lee T.-H."/>
            <person name="Bashyal P."/>
            <person name="Kim T.-S."/>
            <person name="Lee W.-H."/>
            <person name="Kawkins C."/>
            <person name="Kim C.-K."/>
            <person name="Kim J.S."/>
            <person name="Ahn B.O."/>
            <person name="Rhee S.Y."/>
            <person name="Sohng J.K."/>
        </authorList>
    </citation>
    <scope>NUCLEOTIDE SEQUENCE</scope>
    <source>
        <tissue evidence="1">Leaf</tissue>
    </source>
</reference>
<protein>
    <submittedName>
        <fullName evidence="1">Replication protein A 70 kDa DNA-binding subunit-like</fullName>
    </submittedName>
</protein>
<dbReference type="EMBL" id="JAAIUW010000005">
    <property type="protein sequence ID" value="KAF7831934.1"/>
    <property type="molecule type" value="Genomic_DNA"/>
</dbReference>
<dbReference type="CDD" id="cd04481">
    <property type="entry name" value="RPA1_DBD_B_like"/>
    <property type="match status" value="1"/>
</dbReference>
<organism evidence="1 2">
    <name type="scientific">Senna tora</name>
    <dbReference type="NCBI Taxonomy" id="362788"/>
    <lineage>
        <taxon>Eukaryota</taxon>
        <taxon>Viridiplantae</taxon>
        <taxon>Streptophyta</taxon>
        <taxon>Embryophyta</taxon>
        <taxon>Tracheophyta</taxon>
        <taxon>Spermatophyta</taxon>
        <taxon>Magnoliopsida</taxon>
        <taxon>eudicotyledons</taxon>
        <taxon>Gunneridae</taxon>
        <taxon>Pentapetalae</taxon>
        <taxon>rosids</taxon>
        <taxon>fabids</taxon>
        <taxon>Fabales</taxon>
        <taxon>Fabaceae</taxon>
        <taxon>Caesalpinioideae</taxon>
        <taxon>Cassia clade</taxon>
        <taxon>Senna</taxon>
    </lineage>
</organism>
<dbReference type="Gene3D" id="2.40.50.140">
    <property type="entry name" value="Nucleic acid-binding proteins"/>
    <property type="match status" value="2"/>
</dbReference>
<keyword evidence="1" id="KW-0238">DNA-binding</keyword>
<name>A0A834WTB7_9FABA</name>
<dbReference type="Proteomes" id="UP000634136">
    <property type="component" value="Unassembled WGS sequence"/>
</dbReference>